<feature type="transmembrane region" description="Helical" evidence="5">
    <location>
        <begin position="349"/>
        <end position="367"/>
    </location>
</feature>
<keyword evidence="4 5" id="KW-0472">Membrane</keyword>
<protein>
    <submittedName>
        <fullName evidence="7">Amino acid permease</fullName>
    </submittedName>
</protein>
<feature type="transmembrane region" description="Helical" evidence="5">
    <location>
        <begin position="294"/>
        <end position="313"/>
    </location>
</feature>
<dbReference type="KEGG" id="psw:LK03_20545"/>
<feature type="transmembrane region" description="Helical" evidence="5">
    <location>
        <begin position="410"/>
        <end position="433"/>
    </location>
</feature>
<dbReference type="InterPro" id="IPR050367">
    <property type="entry name" value="APC_superfamily"/>
</dbReference>
<evidence type="ECO:0000313" key="7">
    <source>
        <dbReference type="EMBL" id="AIR91508.1"/>
    </source>
</evidence>
<organism evidence="7 8">
    <name type="scientific">Pseudomonas cremoricolorata</name>
    <dbReference type="NCBI Taxonomy" id="157783"/>
    <lineage>
        <taxon>Bacteria</taxon>
        <taxon>Pseudomonadati</taxon>
        <taxon>Pseudomonadota</taxon>
        <taxon>Gammaproteobacteria</taxon>
        <taxon>Pseudomonadales</taxon>
        <taxon>Pseudomonadaceae</taxon>
        <taxon>Pseudomonas</taxon>
    </lineage>
</organism>
<dbReference type="PANTHER" id="PTHR42770">
    <property type="entry name" value="AMINO ACID TRANSPORTER-RELATED"/>
    <property type="match status" value="1"/>
</dbReference>
<sequence length="483" mass="50991">MSVSESSPAASTELRRGALSVGFIIFFVISAASPLSVLAGGFPIGIMLGNGAGTPALLLLALAVLLTFAVGYTTMARHVTNAGGFYAFSSRGLGGMAGGASGVLAMLAYNILQVGLYGMFGGVVSGTMSSVFAIDLPWWAYSLMAMASIAVLGYRNIDLSARVLSFIVVAEYLAILVLDIAILRSGGDSGVNFDAFKSEHVFSGTPSIGLLFCFAAFIGFEATTIYGEEAKNPSRAIPIATYVSVLLIGCFYALSIWSMVVGVGADKIVSVLQGLADPTTFIYGLSDHFVGPQLTQVIRVLFIVSIYAGLLAFHNSAARYFYAIGRDGLLPRALGSTHRIHQSPHRGSALQSLIAAVVVLIFAAMEADPILQLFAWFSSLATLCLILLMAITSAAVLMYLKRNPQLKLGVLRRVVFPVFSCLALSFVLIIAVVHFEVLTGSSKALSYALCSLIPAALIVGLVLAGRLRRRSPTCFEALGSHKL</sequence>
<dbReference type="GO" id="GO:0016020">
    <property type="term" value="C:membrane"/>
    <property type="evidence" value="ECO:0007669"/>
    <property type="project" value="UniProtKB-SubCell"/>
</dbReference>
<keyword evidence="3 5" id="KW-1133">Transmembrane helix</keyword>
<keyword evidence="8" id="KW-1185">Reference proteome</keyword>
<gene>
    <name evidence="7" type="ORF">LK03_20545</name>
</gene>
<dbReference type="STRING" id="157783.LK03_20545"/>
<dbReference type="Proteomes" id="UP000029493">
    <property type="component" value="Chromosome"/>
</dbReference>
<dbReference type="PANTHER" id="PTHR42770:SF16">
    <property type="entry name" value="AMINO ACID PERMEASE"/>
    <property type="match status" value="1"/>
</dbReference>
<keyword evidence="2 5" id="KW-0812">Transmembrane</keyword>
<evidence type="ECO:0000256" key="5">
    <source>
        <dbReference type="SAM" id="Phobius"/>
    </source>
</evidence>
<feature type="transmembrane region" description="Helical" evidence="5">
    <location>
        <begin position="445"/>
        <end position="464"/>
    </location>
</feature>
<evidence type="ECO:0000256" key="1">
    <source>
        <dbReference type="ARBA" id="ARBA00004141"/>
    </source>
</evidence>
<dbReference type="eggNOG" id="COG0531">
    <property type="taxonomic scope" value="Bacteria"/>
</dbReference>
<feature type="transmembrane region" description="Helical" evidence="5">
    <location>
        <begin position="93"/>
        <end position="116"/>
    </location>
</feature>
<dbReference type="OrthoDB" id="9804700at2"/>
<proteinExistence type="predicted"/>
<evidence type="ECO:0000259" key="6">
    <source>
        <dbReference type="Pfam" id="PF00324"/>
    </source>
</evidence>
<feature type="transmembrane region" description="Helical" evidence="5">
    <location>
        <begin position="21"/>
        <end position="46"/>
    </location>
</feature>
<dbReference type="Gene3D" id="1.20.1740.10">
    <property type="entry name" value="Amino acid/polyamine transporter I"/>
    <property type="match status" value="1"/>
</dbReference>
<dbReference type="GO" id="GO:0055085">
    <property type="term" value="P:transmembrane transport"/>
    <property type="evidence" value="ECO:0007669"/>
    <property type="project" value="InterPro"/>
</dbReference>
<comment type="subcellular location">
    <subcellularLocation>
        <location evidence="1">Membrane</location>
        <topology evidence="1">Multi-pass membrane protein</topology>
    </subcellularLocation>
</comment>
<evidence type="ECO:0000256" key="4">
    <source>
        <dbReference type="ARBA" id="ARBA00023136"/>
    </source>
</evidence>
<feature type="transmembrane region" description="Helical" evidence="5">
    <location>
        <begin position="207"/>
        <end position="227"/>
    </location>
</feature>
<feature type="transmembrane region" description="Helical" evidence="5">
    <location>
        <begin position="136"/>
        <end position="154"/>
    </location>
</feature>
<dbReference type="InterPro" id="IPR004841">
    <property type="entry name" value="AA-permease/SLC12A_dom"/>
</dbReference>
<dbReference type="EMBL" id="CP009455">
    <property type="protein sequence ID" value="AIR91508.1"/>
    <property type="molecule type" value="Genomic_DNA"/>
</dbReference>
<dbReference type="RefSeq" id="WP_038414309.1">
    <property type="nucleotide sequence ID" value="NZ_CP009455.1"/>
</dbReference>
<evidence type="ECO:0000256" key="2">
    <source>
        <dbReference type="ARBA" id="ARBA00022692"/>
    </source>
</evidence>
<feature type="transmembrane region" description="Helical" evidence="5">
    <location>
        <begin position="239"/>
        <end position="260"/>
    </location>
</feature>
<dbReference type="PIRSF" id="PIRSF006060">
    <property type="entry name" value="AA_transporter"/>
    <property type="match status" value="1"/>
</dbReference>
<dbReference type="AlphaFoldDB" id="A0A089YII1"/>
<feature type="transmembrane region" description="Helical" evidence="5">
    <location>
        <begin position="52"/>
        <end position="72"/>
    </location>
</feature>
<evidence type="ECO:0000256" key="3">
    <source>
        <dbReference type="ARBA" id="ARBA00022989"/>
    </source>
</evidence>
<reference evidence="7 8" key="1">
    <citation type="submission" date="2014-09" db="EMBL/GenBank/DDBJ databases">
        <authorList>
            <person name="Chan K.-G."/>
        </authorList>
    </citation>
    <scope>NUCLEOTIDE SEQUENCE [LARGE SCALE GENOMIC DNA]</scope>
    <source>
        <strain evidence="7 8">ND07</strain>
    </source>
</reference>
<dbReference type="Pfam" id="PF00324">
    <property type="entry name" value="AA_permease"/>
    <property type="match status" value="1"/>
</dbReference>
<feature type="domain" description="Amino acid permease/ SLC12A" evidence="6">
    <location>
        <begin position="44"/>
        <end position="439"/>
    </location>
</feature>
<feature type="transmembrane region" description="Helical" evidence="5">
    <location>
        <begin position="166"/>
        <end position="187"/>
    </location>
</feature>
<name>A0A089YII1_9PSED</name>
<accession>A0A089YII1</accession>
<evidence type="ECO:0000313" key="8">
    <source>
        <dbReference type="Proteomes" id="UP000029493"/>
    </source>
</evidence>
<feature type="transmembrane region" description="Helical" evidence="5">
    <location>
        <begin position="373"/>
        <end position="398"/>
    </location>
</feature>